<keyword evidence="1" id="KW-0175">Coiled coil</keyword>
<protein>
    <submittedName>
        <fullName evidence="3">PilN domain-containing protein</fullName>
    </submittedName>
</protein>
<evidence type="ECO:0000313" key="3">
    <source>
        <dbReference type="EMBL" id="HJG97294.1"/>
    </source>
</evidence>
<dbReference type="EMBL" id="DYUB01000295">
    <property type="protein sequence ID" value="HJG97294.1"/>
    <property type="molecule type" value="Genomic_DNA"/>
</dbReference>
<feature type="coiled-coil region" evidence="1">
    <location>
        <begin position="6"/>
        <end position="33"/>
    </location>
</feature>
<feature type="compositionally biased region" description="Low complexity" evidence="2">
    <location>
        <begin position="71"/>
        <end position="93"/>
    </location>
</feature>
<sequence length="173" mass="19517">SELEKIKEEYGQISQIEEEIKSVQEEIELYDMLIQKEPKWGTILGAIDKNIPYKVQLENLSLSYVAENNTENQNNEQVQNENNTQESETSTTQGDEQNEKLYDKVPNFISITGKASTPSLVGQFVYNLKALTYFDDIKLSGVTEQTSGDENNKKTSYSFSITAKVKDGVIASE</sequence>
<evidence type="ECO:0000313" key="4">
    <source>
        <dbReference type="Proteomes" id="UP000776700"/>
    </source>
</evidence>
<evidence type="ECO:0000256" key="2">
    <source>
        <dbReference type="SAM" id="MobiDB-lite"/>
    </source>
</evidence>
<dbReference type="Proteomes" id="UP000776700">
    <property type="component" value="Unassembled WGS sequence"/>
</dbReference>
<gene>
    <name evidence="3" type="ORF">K8V90_09355</name>
</gene>
<feature type="non-terminal residue" evidence="3">
    <location>
        <position position="1"/>
    </location>
</feature>
<comment type="caution">
    <text evidence="3">The sequence shown here is derived from an EMBL/GenBank/DDBJ whole genome shotgun (WGS) entry which is preliminary data.</text>
</comment>
<dbReference type="InterPro" id="IPR007813">
    <property type="entry name" value="PilN"/>
</dbReference>
<accession>A0A921N2S8</accession>
<evidence type="ECO:0000256" key="1">
    <source>
        <dbReference type="SAM" id="Coils"/>
    </source>
</evidence>
<reference evidence="3" key="2">
    <citation type="submission" date="2021-09" db="EMBL/GenBank/DDBJ databases">
        <authorList>
            <person name="Gilroy R."/>
        </authorList>
    </citation>
    <scope>NUCLEOTIDE SEQUENCE</scope>
    <source>
        <strain evidence="3">1277</strain>
    </source>
</reference>
<dbReference type="Pfam" id="PF05137">
    <property type="entry name" value="PilN"/>
    <property type="match status" value="1"/>
</dbReference>
<organism evidence="3 4">
    <name type="scientific">Romboutsia timonensis</name>
    <dbReference type="NCBI Taxonomy" id="1776391"/>
    <lineage>
        <taxon>Bacteria</taxon>
        <taxon>Bacillati</taxon>
        <taxon>Bacillota</taxon>
        <taxon>Clostridia</taxon>
        <taxon>Peptostreptococcales</taxon>
        <taxon>Peptostreptococcaceae</taxon>
        <taxon>Romboutsia</taxon>
    </lineage>
</organism>
<name>A0A921N2S8_9FIRM</name>
<feature type="region of interest" description="Disordered" evidence="2">
    <location>
        <begin position="71"/>
        <end position="99"/>
    </location>
</feature>
<proteinExistence type="predicted"/>
<reference evidence="3" key="1">
    <citation type="journal article" date="2021" name="PeerJ">
        <title>Extensive microbial diversity within the chicken gut microbiome revealed by metagenomics and culture.</title>
        <authorList>
            <person name="Gilroy R."/>
            <person name="Ravi A."/>
            <person name="Getino M."/>
            <person name="Pursley I."/>
            <person name="Horton D.L."/>
            <person name="Alikhan N.F."/>
            <person name="Baker D."/>
            <person name="Gharbi K."/>
            <person name="Hall N."/>
            <person name="Watson M."/>
            <person name="Adriaenssens E.M."/>
            <person name="Foster-Nyarko E."/>
            <person name="Jarju S."/>
            <person name="Secka A."/>
            <person name="Antonio M."/>
            <person name="Oren A."/>
            <person name="Chaudhuri R.R."/>
            <person name="La Ragione R."/>
            <person name="Hildebrand F."/>
            <person name="Pallen M.J."/>
        </authorList>
    </citation>
    <scope>NUCLEOTIDE SEQUENCE</scope>
    <source>
        <strain evidence="3">1277</strain>
    </source>
</reference>
<dbReference type="AlphaFoldDB" id="A0A921N2S8"/>